<gene>
    <name evidence="2" type="primary">LCB4</name>
    <name evidence="2" type="ORF">AWJ20_3638</name>
</gene>
<dbReference type="InterPro" id="IPR017438">
    <property type="entry name" value="ATP-NAD_kinase_N"/>
</dbReference>
<evidence type="ECO:0000259" key="1">
    <source>
        <dbReference type="PROSITE" id="PS50146"/>
    </source>
</evidence>
<dbReference type="GO" id="GO:0016020">
    <property type="term" value="C:membrane"/>
    <property type="evidence" value="ECO:0007669"/>
    <property type="project" value="TreeGrafter"/>
</dbReference>
<dbReference type="PROSITE" id="PS50146">
    <property type="entry name" value="DAGK"/>
    <property type="match status" value="1"/>
</dbReference>
<proteinExistence type="predicted"/>
<dbReference type="InterPro" id="IPR016064">
    <property type="entry name" value="NAD/diacylglycerol_kinase_sf"/>
</dbReference>
<sequence length="382" mass="41771">MAEAYKGIKAEKKLLVLINPHGGQGKAKSIYKKYGAPIFAAAHCKTTVITTTHHYHAAQIAEELDIDMYDAIVCCSGDGIPHEVINGFAKRSDSHRALAEVSICQFPCGSGNSMAMSLNGTASPSIAALNIVKGMPMPIDLMCMTQGNQRAVSFLSQTYGLVADADLGTESLRWMGGTRFAIGALMRALSEATYPCELHVKYAHETKKAVSEHFNRSYQSSSQQNIQEGSQSEYRESGSLFKKSLQYGSINDPVPSDWQTLTRNKLGFFYVGKMPWMASDALVFPASLPNDGTLDLVTWDSTIGRLTAIDLLLKIEKGHHVHSNDVQYAKIEAYRLIPKIQDGYLSIDGESFPLQPFQVEVIRNAACLLSSTGSYANTNVNL</sequence>
<keyword evidence="3" id="KW-1185">Reference proteome</keyword>
<dbReference type="PANTHER" id="PTHR12358:SF31">
    <property type="entry name" value="ACYLGLYCEROL KINASE, MITOCHONDRIAL"/>
    <property type="match status" value="1"/>
</dbReference>
<dbReference type="AlphaFoldDB" id="A0A170QYQ9"/>
<dbReference type="GO" id="GO:0046512">
    <property type="term" value="P:sphingosine biosynthetic process"/>
    <property type="evidence" value="ECO:0007669"/>
    <property type="project" value="TreeGrafter"/>
</dbReference>
<keyword evidence="2" id="KW-0418">Kinase</keyword>
<dbReference type="Pfam" id="PF00781">
    <property type="entry name" value="DAGK_cat"/>
    <property type="match status" value="1"/>
</dbReference>
<evidence type="ECO:0000313" key="3">
    <source>
        <dbReference type="Proteomes" id="UP000189580"/>
    </source>
</evidence>
<dbReference type="SUPFAM" id="SSF111331">
    <property type="entry name" value="NAD kinase/diacylglycerol kinase-like"/>
    <property type="match status" value="1"/>
</dbReference>
<dbReference type="GO" id="GO:0005737">
    <property type="term" value="C:cytoplasm"/>
    <property type="evidence" value="ECO:0007669"/>
    <property type="project" value="TreeGrafter"/>
</dbReference>
<name>A0A170QYQ9_9ASCO</name>
<accession>A0A170QYQ9</accession>
<dbReference type="GO" id="GO:0001727">
    <property type="term" value="F:lipid kinase activity"/>
    <property type="evidence" value="ECO:0007669"/>
    <property type="project" value="TreeGrafter"/>
</dbReference>
<dbReference type="EMBL" id="CP014503">
    <property type="protein sequence ID" value="ANB15989.1"/>
    <property type="molecule type" value="Genomic_DNA"/>
</dbReference>
<dbReference type="KEGG" id="slb:AWJ20_3638"/>
<dbReference type="GeneID" id="30035682"/>
<protein>
    <submittedName>
        <fullName evidence="2">Sphinganine kinase LCB4</fullName>
    </submittedName>
</protein>
<dbReference type="InterPro" id="IPR001206">
    <property type="entry name" value="Diacylglycerol_kinase_cat_dom"/>
</dbReference>
<dbReference type="PANTHER" id="PTHR12358">
    <property type="entry name" value="SPHINGOSINE KINASE"/>
    <property type="match status" value="1"/>
</dbReference>
<dbReference type="RefSeq" id="XP_018738466.1">
    <property type="nucleotide sequence ID" value="XM_018880669.1"/>
</dbReference>
<reference evidence="2 3" key="1">
    <citation type="submission" date="2016-02" db="EMBL/GenBank/DDBJ databases">
        <title>Complete genome sequence and transcriptome regulation of the pentose utilising yeast Sugiyamaella lignohabitans.</title>
        <authorList>
            <person name="Bellasio M."/>
            <person name="Peymann A."/>
            <person name="Valli M."/>
            <person name="Sipitzky M."/>
            <person name="Graf A."/>
            <person name="Sauer M."/>
            <person name="Marx H."/>
            <person name="Mattanovich D."/>
        </authorList>
    </citation>
    <scope>NUCLEOTIDE SEQUENCE [LARGE SCALE GENOMIC DNA]</scope>
    <source>
        <strain evidence="2 3">CBS 10342</strain>
    </source>
</reference>
<dbReference type="Gene3D" id="3.40.50.10330">
    <property type="entry name" value="Probable inorganic polyphosphate/atp-NAD kinase, domain 1"/>
    <property type="match status" value="1"/>
</dbReference>
<organism evidence="2 3">
    <name type="scientific">Sugiyamaella lignohabitans</name>
    <dbReference type="NCBI Taxonomy" id="796027"/>
    <lineage>
        <taxon>Eukaryota</taxon>
        <taxon>Fungi</taxon>
        <taxon>Dikarya</taxon>
        <taxon>Ascomycota</taxon>
        <taxon>Saccharomycotina</taxon>
        <taxon>Dipodascomycetes</taxon>
        <taxon>Dipodascales</taxon>
        <taxon>Trichomonascaceae</taxon>
        <taxon>Sugiyamaella</taxon>
    </lineage>
</organism>
<keyword evidence="2" id="KW-0808">Transferase</keyword>
<dbReference type="SMART" id="SM00046">
    <property type="entry name" value="DAGKc"/>
    <property type="match status" value="1"/>
</dbReference>
<feature type="domain" description="DAGKc" evidence="1">
    <location>
        <begin position="9"/>
        <end position="148"/>
    </location>
</feature>
<evidence type="ECO:0000313" key="2">
    <source>
        <dbReference type="EMBL" id="ANB15989.1"/>
    </source>
</evidence>
<dbReference type="Gene3D" id="2.60.200.40">
    <property type="match status" value="1"/>
</dbReference>
<dbReference type="OrthoDB" id="3853857at2759"/>
<dbReference type="GO" id="GO:0005524">
    <property type="term" value="F:ATP binding"/>
    <property type="evidence" value="ECO:0007669"/>
    <property type="project" value="UniProtKB-KW"/>
</dbReference>
<dbReference type="Proteomes" id="UP000189580">
    <property type="component" value="Chromosome b"/>
</dbReference>
<dbReference type="InterPro" id="IPR050187">
    <property type="entry name" value="Lipid_Phosphate_FormReg"/>
</dbReference>